<evidence type="ECO:0000259" key="11">
    <source>
        <dbReference type="Pfam" id="PF00593"/>
    </source>
</evidence>
<evidence type="ECO:0000256" key="7">
    <source>
        <dbReference type="ARBA" id="ARBA00023136"/>
    </source>
</evidence>
<dbReference type="SUPFAM" id="SSF49464">
    <property type="entry name" value="Carboxypeptidase regulatory domain-like"/>
    <property type="match status" value="1"/>
</dbReference>
<comment type="caution">
    <text evidence="13">The sequence shown here is derived from an EMBL/GenBank/DDBJ whole genome shotgun (WGS) entry which is preliminary data.</text>
</comment>
<keyword evidence="14" id="KW-1185">Reference proteome</keyword>
<dbReference type="Proteomes" id="UP001165430">
    <property type="component" value="Unassembled WGS sequence"/>
</dbReference>
<evidence type="ECO:0000313" key="13">
    <source>
        <dbReference type="EMBL" id="MCH7414669.1"/>
    </source>
</evidence>
<keyword evidence="4 9" id="KW-0812">Transmembrane</keyword>
<dbReference type="InterPro" id="IPR012910">
    <property type="entry name" value="Plug_dom"/>
</dbReference>
<evidence type="ECO:0000256" key="8">
    <source>
        <dbReference type="ARBA" id="ARBA00023237"/>
    </source>
</evidence>
<keyword evidence="3 9" id="KW-1134">Transmembrane beta strand</keyword>
<dbReference type="PANTHER" id="PTHR30442:SF0">
    <property type="entry name" value="FE(3+) DICITRATE TRANSPORT PROTEIN FECA"/>
    <property type="match status" value="1"/>
</dbReference>
<gene>
    <name evidence="13" type="ORF">MM213_14305</name>
</gene>
<organism evidence="13 14">
    <name type="scientific">Belliella alkalica</name>
    <dbReference type="NCBI Taxonomy" id="1730871"/>
    <lineage>
        <taxon>Bacteria</taxon>
        <taxon>Pseudomonadati</taxon>
        <taxon>Bacteroidota</taxon>
        <taxon>Cytophagia</taxon>
        <taxon>Cytophagales</taxon>
        <taxon>Cyclobacteriaceae</taxon>
        <taxon>Belliella</taxon>
    </lineage>
</organism>
<keyword evidence="2 9" id="KW-0813">Transport</keyword>
<evidence type="ECO:0000256" key="1">
    <source>
        <dbReference type="ARBA" id="ARBA00004571"/>
    </source>
</evidence>
<dbReference type="InterPro" id="IPR010917">
    <property type="entry name" value="TonB_rcpt_CS"/>
</dbReference>
<name>A0ABS9VER0_9BACT</name>
<dbReference type="PANTHER" id="PTHR30442">
    <property type="entry name" value="IRON III DICITRATE TRANSPORT PROTEIN FECA"/>
    <property type="match status" value="1"/>
</dbReference>
<evidence type="ECO:0000256" key="4">
    <source>
        <dbReference type="ARBA" id="ARBA00022692"/>
    </source>
</evidence>
<accession>A0ABS9VER0</accession>
<keyword evidence="8 9" id="KW-0998">Cell outer membrane</keyword>
<comment type="subcellular location">
    <subcellularLocation>
        <location evidence="1 9">Cell outer membrane</location>
        <topology evidence="1 9">Multi-pass membrane protein</topology>
    </subcellularLocation>
</comment>
<evidence type="ECO:0000256" key="10">
    <source>
        <dbReference type="RuleBase" id="RU003357"/>
    </source>
</evidence>
<reference evidence="13" key="1">
    <citation type="submission" date="2022-03" db="EMBL/GenBank/DDBJ databases">
        <title>De novo assembled genomes of Belliella spp. (Cyclobacteriaceae) strains.</title>
        <authorList>
            <person name="Szabo A."/>
            <person name="Korponai K."/>
            <person name="Felfoldi T."/>
        </authorList>
    </citation>
    <scope>NUCLEOTIDE SEQUENCE</scope>
    <source>
        <strain evidence="13">DSM 111903</strain>
    </source>
</reference>
<evidence type="ECO:0000256" key="3">
    <source>
        <dbReference type="ARBA" id="ARBA00022452"/>
    </source>
</evidence>
<dbReference type="Gene3D" id="2.170.130.10">
    <property type="entry name" value="TonB-dependent receptor, plug domain"/>
    <property type="match status" value="1"/>
</dbReference>
<proteinExistence type="inferred from homology"/>
<feature type="domain" description="TonB-dependent receptor-like beta-barrel" evidence="11">
    <location>
        <begin position="334"/>
        <end position="793"/>
    </location>
</feature>
<evidence type="ECO:0000256" key="6">
    <source>
        <dbReference type="ARBA" id="ARBA00023077"/>
    </source>
</evidence>
<keyword evidence="6 10" id="KW-0798">TonB box</keyword>
<evidence type="ECO:0000256" key="2">
    <source>
        <dbReference type="ARBA" id="ARBA00022448"/>
    </source>
</evidence>
<dbReference type="Gene3D" id="2.60.40.1120">
    <property type="entry name" value="Carboxypeptidase-like, regulatory domain"/>
    <property type="match status" value="1"/>
</dbReference>
<dbReference type="Pfam" id="PF00593">
    <property type="entry name" value="TonB_dep_Rec_b-barrel"/>
    <property type="match status" value="1"/>
</dbReference>
<keyword evidence="7 9" id="KW-0472">Membrane</keyword>
<dbReference type="Gene3D" id="2.40.170.20">
    <property type="entry name" value="TonB-dependent receptor, beta-barrel domain"/>
    <property type="match status" value="1"/>
</dbReference>
<evidence type="ECO:0000256" key="9">
    <source>
        <dbReference type="PROSITE-ProRule" id="PRU01360"/>
    </source>
</evidence>
<keyword evidence="13" id="KW-0675">Receptor</keyword>
<dbReference type="InterPro" id="IPR036942">
    <property type="entry name" value="Beta-barrel_TonB_sf"/>
</dbReference>
<dbReference type="InterPro" id="IPR000531">
    <property type="entry name" value="Beta-barrel_TonB"/>
</dbReference>
<dbReference type="PROSITE" id="PS01156">
    <property type="entry name" value="TONB_DEPENDENT_REC_2"/>
    <property type="match status" value="1"/>
</dbReference>
<evidence type="ECO:0000313" key="14">
    <source>
        <dbReference type="Proteomes" id="UP001165430"/>
    </source>
</evidence>
<dbReference type="CDD" id="cd01347">
    <property type="entry name" value="ligand_gated_channel"/>
    <property type="match status" value="1"/>
</dbReference>
<evidence type="ECO:0000259" key="12">
    <source>
        <dbReference type="Pfam" id="PF07715"/>
    </source>
</evidence>
<sequence length="823" mass="91281">MTTKITAFILAFGMLMTGSGHLEANALKEEKPMLNEKETMLSNNEKDEVLKGVIKGNTGNPVPFANIQVLGTIKGAVADGNGEFSLVNLPNGNYELKVSAVGYRSVTRSVEIVNGEIQEVEVVFSESGVDMPEITIISSKDRLFSKTPGSVNYIDKRELNFVNPISIAEALRRTPGVNVVEDDLTGMRLSMGIRGLDPNMSRSILIMEDGVPVALNPYGEPEMYYTPPVDRMEGMEILKGSGQILYGPRTVGGVVNFITANPPESSEGRINIQGGQGGYFSGLVNYGNTVGNTGYHVSLLRRSADKLGPTTFGMTDLNAKFLFDLSDRSELGMKIGIYDEISNTTYIGMNQLMFERGENDFDHLAPDDKLEVRRLSLSLSHKYNISDNVRLRTIAYGYTTKRNWSRQDFAINATNTAPPNWTGEFWGDLDVPGGAIFMRDGTGNRDRSYEVAGVEPRIEANHSLFNLENELITGVRLHYERAYVQRVNGTKAGVRSGVLREDEIRIGHAVSGYFQNTTKITSKFDVNVGLRYENYVAERDILRGVFNNVVRDTVLVGSNVVSEFIPGAGFNYRPIKQINVFGGVHRGFGPPRLQDAVTGEGQALDLDAESSVNLEFGIRSQFKPWLFVEFAAFRMDFSNQIIPVAQSLGTAGFGVVNAGRTLHQGVEGMINVDFSKLFEWEKVNLFYDANITYVNSVFGADRIINEVNVNGFRTPYAPEWLINTAVTFESEMGIGGRVTVNHVGQQFTDQVNTVEPNFSGRIGLMPSFTTVDVTLMYDVKKWNSRFNITAKNLTNERYIASRRPEGIRMGLPRFITAGYEFRF</sequence>
<dbReference type="Pfam" id="PF13715">
    <property type="entry name" value="CarbopepD_reg_2"/>
    <property type="match status" value="1"/>
</dbReference>
<dbReference type="InterPro" id="IPR039426">
    <property type="entry name" value="TonB-dep_rcpt-like"/>
</dbReference>
<keyword evidence="5" id="KW-0732">Signal</keyword>
<protein>
    <submittedName>
        <fullName evidence="13">TonB-dependent receptor</fullName>
    </submittedName>
</protein>
<dbReference type="RefSeq" id="WP_241413305.1">
    <property type="nucleotide sequence ID" value="NZ_JAKZGO010000012.1"/>
</dbReference>
<dbReference type="EMBL" id="JAKZGO010000012">
    <property type="protein sequence ID" value="MCH7414669.1"/>
    <property type="molecule type" value="Genomic_DNA"/>
</dbReference>
<dbReference type="SUPFAM" id="SSF56935">
    <property type="entry name" value="Porins"/>
    <property type="match status" value="1"/>
</dbReference>
<dbReference type="InterPro" id="IPR008969">
    <property type="entry name" value="CarboxyPept-like_regulatory"/>
</dbReference>
<dbReference type="PROSITE" id="PS52016">
    <property type="entry name" value="TONB_DEPENDENT_REC_3"/>
    <property type="match status" value="1"/>
</dbReference>
<comment type="similarity">
    <text evidence="9 10">Belongs to the TonB-dependent receptor family.</text>
</comment>
<feature type="domain" description="TonB-dependent receptor plug" evidence="12">
    <location>
        <begin position="146"/>
        <end position="254"/>
    </location>
</feature>
<dbReference type="InterPro" id="IPR037066">
    <property type="entry name" value="Plug_dom_sf"/>
</dbReference>
<dbReference type="Pfam" id="PF07715">
    <property type="entry name" value="Plug"/>
    <property type="match status" value="1"/>
</dbReference>
<evidence type="ECO:0000256" key="5">
    <source>
        <dbReference type="ARBA" id="ARBA00022729"/>
    </source>
</evidence>